<accession>A0A1Y1QRD2</accession>
<reference evidence="2 3" key="1">
    <citation type="submission" date="2017-01" db="EMBL/GenBank/DDBJ databases">
        <title>Novel large sulfur bacteria in the metagenomes of groundwater-fed chemosynthetic microbial mats in the Lake Huron basin.</title>
        <authorList>
            <person name="Sharrar A.M."/>
            <person name="Flood B.E."/>
            <person name="Bailey J.V."/>
            <person name="Jones D.S."/>
            <person name="Biddanda B."/>
            <person name="Ruberg S.A."/>
            <person name="Marcus D.N."/>
            <person name="Dick G.J."/>
        </authorList>
    </citation>
    <scope>NUCLEOTIDE SEQUENCE [LARGE SCALE GENOMIC DNA]</scope>
    <source>
        <strain evidence="2">A8</strain>
    </source>
</reference>
<evidence type="ECO:0000313" key="3">
    <source>
        <dbReference type="Proteomes" id="UP000192491"/>
    </source>
</evidence>
<feature type="transmembrane region" description="Helical" evidence="1">
    <location>
        <begin position="25"/>
        <end position="48"/>
    </location>
</feature>
<dbReference type="AlphaFoldDB" id="A0A1Y1QRD2"/>
<protein>
    <submittedName>
        <fullName evidence="2">Uncharacterized protein</fullName>
    </submittedName>
</protein>
<gene>
    <name evidence="2" type="ORF">BWK73_16745</name>
</gene>
<proteinExistence type="predicted"/>
<keyword evidence="1" id="KW-1133">Transmembrane helix</keyword>
<comment type="caution">
    <text evidence="2">The sequence shown here is derived from an EMBL/GenBank/DDBJ whole genome shotgun (WGS) entry which is preliminary data.</text>
</comment>
<evidence type="ECO:0000256" key="1">
    <source>
        <dbReference type="SAM" id="Phobius"/>
    </source>
</evidence>
<evidence type="ECO:0000313" key="2">
    <source>
        <dbReference type="EMBL" id="OQX11757.1"/>
    </source>
</evidence>
<keyword evidence="1" id="KW-0812">Transmembrane</keyword>
<dbReference type="EMBL" id="MTEJ01000081">
    <property type="protein sequence ID" value="OQX11757.1"/>
    <property type="molecule type" value="Genomic_DNA"/>
</dbReference>
<keyword evidence="1" id="KW-0472">Membrane</keyword>
<sequence>MPVKNHQPYPYTQRILPLVAKVPTYLQYMGFFNVILGLALLVVLAMSLPGLQRAAMLLGQSLQTLNQLADKLDKFDKLDKLDQLNETAPVKPAAADFCPFPRDPGCQSNAATAPITLAEQPIVAATAHTTNTAPMGWIYAGKQKQQTAVKTSQRITQGNVYTLLKSLHVRTRPASRKDRANQRVLDVVSAGEKIRVLALSKHGEHLWMQIARP</sequence>
<name>A0A1Y1QRD2_9GAMM</name>
<dbReference type="Proteomes" id="UP000192491">
    <property type="component" value="Unassembled WGS sequence"/>
</dbReference>
<organism evidence="2 3">
    <name type="scientific">Thiothrix lacustris</name>
    <dbReference type="NCBI Taxonomy" id="525917"/>
    <lineage>
        <taxon>Bacteria</taxon>
        <taxon>Pseudomonadati</taxon>
        <taxon>Pseudomonadota</taxon>
        <taxon>Gammaproteobacteria</taxon>
        <taxon>Thiotrichales</taxon>
        <taxon>Thiotrichaceae</taxon>
        <taxon>Thiothrix</taxon>
    </lineage>
</organism>